<feature type="compositionally biased region" description="Basic and acidic residues" evidence="1">
    <location>
        <begin position="317"/>
        <end position="327"/>
    </location>
</feature>
<evidence type="ECO:0000313" key="2">
    <source>
        <dbReference type="EMBL" id="KAB2575832.1"/>
    </source>
</evidence>
<proteinExistence type="predicted"/>
<feature type="region of interest" description="Disordered" evidence="1">
    <location>
        <begin position="269"/>
        <end position="369"/>
    </location>
</feature>
<dbReference type="AlphaFoldDB" id="A0A5N5DFL4"/>
<evidence type="ECO:0000256" key="1">
    <source>
        <dbReference type="SAM" id="MobiDB-lite"/>
    </source>
</evidence>
<feature type="region of interest" description="Disordered" evidence="1">
    <location>
        <begin position="194"/>
        <end position="244"/>
    </location>
</feature>
<accession>A0A5N5DFL4</accession>
<feature type="region of interest" description="Disordered" evidence="1">
    <location>
        <begin position="55"/>
        <end position="84"/>
    </location>
</feature>
<keyword evidence="3" id="KW-1185">Reference proteome</keyword>
<organism evidence="2 3">
    <name type="scientific">Lasiodiplodia theobromae</name>
    <dbReference type="NCBI Taxonomy" id="45133"/>
    <lineage>
        <taxon>Eukaryota</taxon>
        <taxon>Fungi</taxon>
        <taxon>Dikarya</taxon>
        <taxon>Ascomycota</taxon>
        <taxon>Pezizomycotina</taxon>
        <taxon>Dothideomycetes</taxon>
        <taxon>Dothideomycetes incertae sedis</taxon>
        <taxon>Botryosphaeriales</taxon>
        <taxon>Botryosphaeriaceae</taxon>
        <taxon>Lasiodiplodia</taxon>
    </lineage>
</organism>
<dbReference type="Proteomes" id="UP000325902">
    <property type="component" value="Unassembled WGS sequence"/>
</dbReference>
<feature type="compositionally biased region" description="Acidic residues" evidence="1">
    <location>
        <begin position="281"/>
        <end position="291"/>
    </location>
</feature>
<feature type="compositionally biased region" description="Basic and acidic residues" evidence="1">
    <location>
        <begin position="269"/>
        <end position="278"/>
    </location>
</feature>
<feature type="compositionally biased region" description="Basic and acidic residues" evidence="1">
    <location>
        <begin position="203"/>
        <end position="216"/>
    </location>
</feature>
<sequence length="391" mass="44070">MQSNQANPESPWTSAYAACELSAKTLVSSADGNAALDLLSRLSLIPRNPVSIETARSTWQRQAPSNGNELYPPRRERNAVTPPPAGTTSFEAALNRLLSFSFISVASDRISIHPIIRAWAQDRNPHLQHTPPPFRSDSSRSASPYNHYSMQAPTTNLELYPYGAHFEQTNRSGSMPDNEYYHPQPRVDAATAMHFTTTPPSPRSREPSPFDRRRESAYGPFATGETYATNSDPEEEAPRRQSTTTIRRYFYAAASPVRSPGTAREVEYYHEREGERPDLFTSDEESAGEEEERYRRSSRYLRVEEPPSSRRSSGSRRRGDGEAGREHGGRRRTRSRHRSRGSRSNDRRSEEESNHRGREARETKLEVRGSVGFGRWNYQAVFAASSGGRTG</sequence>
<evidence type="ECO:0000313" key="3">
    <source>
        <dbReference type="Proteomes" id="UP000325902"/>
    </source>
</evidence>
<feature type="compositionally biased region" description="Basic residues" evidence="1">
    <location>
        <begin position="328"/>
        <end position="341"/>
    </location>
</feature>
<name>A0A5N5DFL4_9PEZI</name>
<dbReference type="EMBL" id="VCHE01000029">
    <property type="protein sequence ID" value="KAB2575832.1"/>
    <property type="molecule type" value="Genomic_DNA"/>
</dbReference>
<feature type="compositionally biased region" description="Basic and acidic residues" evidence="1">
    <location>
        <begin position="343"/>
        <end position="367"/>
    </location>
</feature>
<gene>
    <name evidence="2" type="ORF">DBV05_g5489</name>
</gene>
<reference evidence="2 3" key="1">
    <citation type="journal article" date="2019" name="Sci. Rep.">
        <title>A multi-omics analysis of the grapevine pathogen Lasiodiplodia theobromae reveals that temperature affects the expression of virulence- and pathogenicity-related genes.</title>
        <authorList>
            <person name="Felix C."/>
            <person name="Meneses R."/>
            <person name="Goncalves M.F.M."/>
            <person name="Tilleman L."/>
            <person name="Duarte A.S."/>
            <person name="Jorrin-Novo J.V."/>
            <person name="Van de Peer Y."/>
            <person name="Deforce D."/>
            <person name="Van Nieuwerburgh F."/>
            <person name="Esteves A.C."/>
            <person name="Alves A."/>
        </authorList>
    </citation>
    <scope>NUCLEOTIDE SEQUENCE [LARGE SCALE GENOMIC DNA]</scope>
    <source>
        <strain evidence="2 3">LA-SOL3</strain>
    </source>
</reference>
<protein>
    <submittedName>
        <fullName evidence="2">Uncharacterized protein</fullName>
    </submittedName>
</protein>
<comment type="caution">
    <text evidence="2">The sequence shown here is derived from an EMBL/GenBank/DDBJ whole genome shotgun (WGS) entry which is preliminary data.</text>
</comment>
<feature type="compositionally biased region" description="Polar residues" evidence="1">
    <location>
        <begin position="55"/>
        <end position="68"/>
    </location>
</feature>
<feature type="region of interest" description="Disordered" evidence="1">
    <location>
        <begin position="123"/>
        <end position="146"/>
    </location>
</feature>